<reference evidence="4 5" key="1">
    <citation type="submission" date="2023-09" db="EMBL/GenBank/DDBJ databases">
        <title>Novel taxa isolated from Blanes Bay.</title>
        <authorList>
            <person name="Rey-Velasco X."/>
            <person name="Lucena T."/>
        </authorList>
    </citation>
    <scope>NUCLEOTIDE SEQUENCE [LARGE SCALE GENOMIC DNA]</scope>
    <source>
        <strain evidence="4 5">S356</strain>
    </source>
</reference>
<evidence type="ECO:0000259" key="3">
    <source>
        <dbReference type="Pfam" id="PF18962"/>
    </source>
</evidence>
<evidence type="ECO:0000256" key="2">
    <source>
        <dbReference type="SAM" id="SignalP"/>
    </source>
</evidence>
<gene>
    <name evidence="4" type="ORF">RQM59_10855</name>
</gene>
<comment type="caution">
    <text evidence="4">The sequence shown here is derived from an EMBL/GenBank/DDBJ whole genome shotgun (WGS) entry which is preliminary data.</text>
</comment>
<name>A0ABU3LGM0_9FLAO</name>
<evidence type="ECO:0000313" key="5">
    <source>
        <dbReference type="Proteomes" id="UP001257277"/>
    </source>
</evidence>
<dbReference type="Proteomes" id="UP001257277">
    <property type="component" value="Unassembled WGS sequence"/>
</dbReference>
<organism evidence="4 5">
    <name type="scientific">Asprobacillus argus</name>
    <dbReference type="NCBI Taxonomy" id="3076534"/>
    <lineage>
        <taxon>Bacteria</taxon>
        <taxon>Pseudomonadati</taxon>
        <taxon>Bacteroidota</taxon>
        <taxon>Flavobacteriia</taxon>
        <taxon>Flavobacteriales</taxon>
        <taxon>Flavobacteriaceae</taxon>
        <taxon>Asprobacillus</taxon>
    </lineage>
</organism>
<dbReference type="Pfam" id="PF18962">
    <property type="entry name" value="Por_Secre_tail"/>
    <property type="match status" value="1"/>
</dbReference>
<evidence type="ECO:0000313" key="4">
    <source>
        <dbReference type="EMBL" id="MDT7832881.1"/>
    </source>
</evidence>
<feature type="chain" id="PRO_5046550802" evidence="2">
    <location>
        <begin position="20"/>
        <end position="105"/>
    </location>
</feature>
<feature type="domain" description="Secretion system C-terminal sorting" evidence="3">
    <location>
        <begin position="30"/>
        <end position="104"/>
    </location>
</feature>
<dbReference type="EMBL" id="JAVTTO010000004">
    <property type="protein sequence ID" value="MDT7832881.1"/>
    <property type="molecule type" value="Genomic_DNA"/>
</dbReference>
<proteinExistence type="predicted"/>
<keyword evidence="5" id="KW-1185">Reference proteome</keyword>
<dbReference type="NCBIfam" id="TIGR04183">
    <property type="entry name" value="Por_Secre_tail"/>
    <property type="match status" value="1"/>
</dbReference>
<feature type="signal peptide" evidence="2">
    <location>
        <begin position="1"/>
        <end position="19"/>
    </location>
</feature>
<dbReference type="InterPro" id="IPR026444">
    <property type="entry name" value="Secre_tail"/>
</dbReference>
<sequence length="105" mass="11957">MIKKLLFFILLVCSVAVYSQKKITKLTASPNPFVNSTTITFHSEADQNITFSVRNVIGKTVLTRKIKVKKGNNKIPFSKNNLKSGMYLYSIRSEVKVTSKRFVIR</sequence>
<evidence type="ECO:0000256" key="1">
    <source>
        <dbReference type="ARBA" id="ARBA00022729"/>
    </source>
</evidence>
<protein>
    <submittedName>
        <fullName evidence="4">T9SS type A sorting domain-containing protein</fullName>
    </submittedName>
</protein>
<keyword evidence="1 2" id="KW-0732">Signal</keyword>
<accession>A0ABU3LGM0</accession>
<dbReference type="RefSeq" id="WP_349242134.1">
    <property type="nucleotide sequence ID" value="NZ_JAVTTO010000004.1"/>
</dbReference>